<evidence type="ECO:0000313" key="3">
    <source>
        <dbReference type="Proteomes" id="UP000248817"/>
    </source>
</evidence>
<feature type="region of interest" description="Disordered" evidence="1">
    <location>
        <begin position="206"/>
        <end position="231"/>
    </location>
</feature>
<name>A0A2V5HTG4_9EURO</name>
<evidence type="ECO:0000256" key="1">
    <source>
        <dbReference type="SAM" id="MobiDB-lite"/>
    </source>
</evidence>
<evidence type="ECO:0000313" key="2">
    <source>
        <dbReference type="EMBL" id="PYI27101.1"/>
    </source>
</evidence>
<organism evidence="2 3">
    <name type="scientific">Aspergillus indologenus CBS 114.80</name>
    <dbReference type="NCBI Taxonomy" id="1450541"/>
    <lineage>
        <taxon>Eukaryota</taxon>
        <taxon>Fungi</taxon>
        <taxon>Dikarya</taxon>
        <taxon>Ascomycota</taxon>
        <taxon>Pezizomycotina</taxon>
        <taxon>Eurotiomycetes</taxon>
        <taxon>Eurotiomycetidae</taxon>
        <taxon>Eurotiales</taxon>
        <taxon>Aspergillaceae</taxon>
        <taxon>Aspergillus</taxon>
        <taxon>Aspergillus subgen. Circumdati</taxon>
    </lineage>
</organism>
<keyword evidence="3" id="KW-1185">Reference proteome</keyword>
<dbReference type="Proteomes" id="UP000248817">
    <property type="component" value="Unassembled WGS sequence"/>
</dbReference>
<dbReference type="AlphaFoldDB" id="A0A2V5HTG4"/>
<proteinExistence type="predicted"/>
<feature type="compositionally biased region" description="Acidic residues" evidence="1">
    <location>
        <begin position="206"/>
        <end position="228"/>
    </location>
</feature>
<dbReference type="EMBL" id="KZ825578">
    <property type="protein sequence ID" value="PYI27101.1"/>
    <property type="molecule type" value="Genomic_DNA"/>
</dbReference>
<sequence length="350" mass="39640">MSPPFFEFTRLPDGRESWGLHALLAEQLRAMPARRLPQPPLLPRELQHYEDIPAFAVVRLGGEIHDHFAPLPWEQWTMGRIFQVLRDRAPRSIPFYGVVHAHHWVRFYRETTAADGTTAAASHTADPVDVNQVHTLHRYGDEQLIAEFVDALRQRHRRRGRGRGAVVVRAFDGVPPPRVRKVPFHVDQIEWITGEGDGEVVVLKEEEDDDDDAQGEYDTEAESEEEEVSDWRLPSPLLQTEEAMLESLSTSIDGGLCTSADSTPFSGDEDNDDSPYTLAHSEEPPVFKRESPWHAPDRSMISARSSSGADSMSVTMTRCGLQAIEFRLYHSYDLPMHNPTTPKYLRLNGL</sequence>
<feature type="compositionally biased region" description="Basic and acidic residues" evidence="1">
    <location>
        <begin position="280"/>
        <end position="297"/>
    </location>
</feature>
<reference evidence="2 3" key="1">
    <citation type="submission" date="2018-02" db="EMBL/GenBank/DDBJ databases">
        <title>The genomes of Aspergillus section Nigri reveals drivers in fungal speciation.</title>
        <authorList>
            <consortium name="DOE Joint Genome Institute"/>
            <person name="Vesth T.C."/>
            <person name="Nybo J."/>
            <person name="Theobald S."/>
            <person name="Brandl J."/>
            <person name="Frisvad J.C."/>
            <person name="Nielsen K.F."/>
            <person name="Lyhne E.K."/>
            <person name="Kogle M.E."/>
            <person name="Kuo A."/>
            <person name="Riley R."/>
            <person name="Clum A."/>
            <person name="Nolan M."/>
            <person name="Lipzen A."/>
            <person name="Salamov A."/>
            <person name="Henrissat B."/>
            <person name="Wiebenga A."/>
            <person name="De vries R.P."/>
            <person name="Grigoriev I.V."/>
            <person name="Mortensen U.H."/>
            <person name="Andersen M.R."/>
            <person name="Baker S.E."/>
        </authorList>
    </citation>
    <scope>NUCLEOTIDE SEQUENCE [LARGE SCALE GENOMIC DNA]</scope>
    <source>
        <strain evidence="2 3">CBS 114.80</strain>
    </source>
</reference>
<accession>A0A2V5HTG4</accession>
<protein>
    <submittedName>
        <fullName evidence="2">Uncharacterized protein</fullName>
    </submittedName>
</protein>
<feature type="region of interest" description="Disordered" evidence="1">
    <location>
        <begin position="252"/>
        <end position="306"/>
    </location>
</feature>
<gene>
    <name evidence="2" type="ORF">BP00DRAFT_419178</name>
</gene>